<evidence type="ECO:0000259" key="2">
    <source>
        <dbReference type="Pfam" id="PF16344"/>
    </source>
</evidence>
<proteinExistence type="predicted"/>
<organism evidence="3 4">
    <name type="scientific">Marinoscillum furvescens DSM 4134</name>
    <dbReference type="NCBI Taxonomy" id="1122208"/>
    <lineage>
        <taxon>Bacteria</taxon>
        <taxon>Pseudomonadati</taxon>
        <taxon>Bacteroidota</taxon>
        <taxon>Cytophagia</taxon>
        <taxon>Cytophagales</taxon>
        <taxon>Reichenbachiellaceae</taxon>
        <taxon>Marinoscillum</taxon>
    </lineage>
</organism>
<name>A0A3D9L1G8_MARFU</name>
<dbReference type="Pfam" id="PF04773">
    <property type="entry name" value="FecR"/>
    <property type="match status" value="1"/>
</dbReference>
<evidence type="ECO:0000313" key="4">
    <source>
        <dbReference type="Proteomes" id="UP000256779"/>
    </source>
</evidence>
<gene>
    <name evidence="3" type="ORF">C7460_11248</name>
</gene>
<dbReference type="PANTHER" id="PTHR30273:SF2">
    <property type="entry name" value="PROTEIN FECR"/>
    <property type="match status" value="1"/>
</dbReference>
<dbReference type="Gene3D" id="2.60.120.1440">
    <property type="match status" value="1"/>
</dbReference>
<keyword evidence="4" id="KW-1185">Reference proteome</keyword>
<dbReference type="Pfam" id="PF16344">
    <property type="entry name" value="FecR_C"/>
    <property type="match status" value="1"/>
</dbReference>
<evidence type="ECO:0000259" key="1">
    <source>
        <dbReference type="Pfam" id="PF04773"/>
    </source>
</evidence>
<dbReference type="Proteomes" id="UP000256779">
    <property type="component" value="Unassembled WGS sequence"/>
</dbReference>
<dbReference type="AlphaFoldDB" id="A0A3D9L1G8"/>
<dbReference type="InterPro" id="IPR012373">
    <property type="entry name" value="Ferrdict_sens_TM"/>
</dbReference>
<dbReference type="GO" id="GO:0016989">
    <property type="term" value="F:sigma factor antagonist activity"/>
    <property type="evidence" value="ECO:0007669"/>
    <property type="project" value="TreeGrafter"/>
</dbReference>
<dbReference type="InterPro" id="IPR006860">
    <property type="entry name" value="FecR"/>
</dbReference>
<sequence length="312" mass="34905">MKNPTYFFSSFRGTLLTHCLTTTMNKNWTDNYHQQANGNTHPDKDYETFQELTAYDCPVNIEKAWKKVDAKLKPASVWPKVFRIAAMLVLAIGLAWVTYENVYNSANELEIVASKDGEILTLPDQSTITLAANAKVSYPETFDETRAIFLTGEAFFAVTKSDKPFIVTTKQGKIEVLGTQFNVKSGKTLDVMVSSGKVSVSSGESQTELIAGERALANGNEVRKFYTYNPNALAWRTGHFKFSNEHLKQALPQLERYYKVKFTSSKSILNCKVTAKFENASFDEVLTTLQSILQVKAKKKGDLIKLSGRGCN</sequence>
<protein>
    <submittedName>
        <fullName evidence="3">FecR family protein</fullName>
    </submittedName>
</protein>
<feature type="domain" description="Protein FecR C-terminal" evidence="2">
    <location>
        <begin position="240"/>
        <end position="304"/>
    </location>
</feature>
<dbReference type="PANTHER" id="PTHR30273">
    <property type="entry name" value="PERIPLASMIC SIGNAL SENSOR AND SIGMA FACTOR ACTIVATOR FECR-RELATED"/>
    <property type="match status" value="1"/>
</dbReference>
<evidence type="ECO:0000313" key="3">
    <source>
        <dbReference type="EMBL" id="RED97439.1"/>
    </source>
</evidence>
<dbReference type="Gene3D" id="3.55.50.30">
    <property type="match status" value="1"/>
</dbReference>
<dbReference type="InterPro" id="IPR032508">
    <property type="entry name" value="FecR_C"/>
</dbReference>
<accession>A0A3D9L1G8</accession>
<dbReference type="OrthoDB" id="1452822at2"/>
<reference evidence="3 4" key="1">
    <citation type="submission" date="2018-07" db="EMBL/GenBank/DDBJ databases">
        <title>Genomic Encyclopedia of Type Strains, Phase IV (KMG-IV): sequencing the most valuable type-strain genomes for metagenomic binning, comparative biology and taxonomic classification.</title>
        <authorList>
            <person name="Goeker M."/>
        </authorList>
    </citation>
    <scope>NUCLEOTIDE SEQUENCE [LARGE SCALE GENOMIC DNA]</scope>
    <source>
        <strain evidence="3 4">DSM 4134</strain>
    </source>
</reference>
<dbReference type="EMBL" id="QREG01000012">
    <property type="protein sequence ID" value="RED97439.1"/>
    <property type="molecule type" value="Genomic_DNA"/>
</dbReference>
<feature type="domain" description="FecR protein" evidence="1">
    <location>
        <begin position="120"/>
        <end position="198"/>
    </location>
</feature>
<comment type="caution">
    <text evidence="3">The sequence shown here is derived from an EMBL/GenBank/DDBJ whole genome shotgun (WGS) entry which is preliminary data.</text>
</comment>